<evidence type="ECO:0000313" key="4">
    <source>
        <dbReference type="EMBL" id="GAB47078.1"/>
    </source>
</evidence>
<dbReference type="AlphaFoldDB" id="H5UMX0"/>
<keyword evidence="2" id="KW-0808">Transferase</keyword>
<dbReference type="Pfam" id="PF13692">
    <property type="entry name" value="Glyco_trans_1_4"/>
    <property type="match status" value="1"/>
</dbReference>
<name>H5UMX0_9MICO</name>
<dbReference type="eggNOG" id="COG0438">
    <property type="taxonomic scope" value="Bacteria"/>
</dbReference>
<dbReference type="Proteomes" id="UP000004367">
    <property type="component" value="Unassembled WGS sequence"/>
</dbReference>
<organism evidence="4 5">
    <name type="scientific">Mobilicoccus pelagius NBRC 104925</name>
    <dbReference type="NCBI Taxonomy" id="1089455"/>
    <lineage>
        <taxon>Bacteria</taxon>
        <taxon>Bacillati</taxon>
        <taxon>Actinomycetota</taxon>
        <taxon>Actinomycetes</taxon>
        <taxon>Micrococcales</taxon>
        <taxon>Dermatophilaceae</taxon>
        <taxon>Mobilicoccus</taxon>
    </lineage>
</organism>
<evidence type="ECO:0000313" key="5">
    <source>
        <dbReference type="Proteomes" id="UP000004367"/>
    </source>
</evidence>
<proteinExistence type="predicted"/>
<dbReference type="Gene3D" id="3.40.50.2000">
    <property type="entry name" value="Glycogen Phosphorylase B"/>
    <property type="match status" value="3"/>
</dbReference>
<dbReference type="eggNOG" id="COG0297">
    <property type="taxonomic scope" value="Bacteria"/>
</dbReference>
<keyword evidence="5" id="KW-1185">Reference proteome</keyword>
<gene>
    <name evidence="4" type="ORF">MOPEL_003_01020</name>
</gene>
<keyword evidence="1" id="KW-0328">Glycosyltransferase</keyword>
<protein>
    <recommendedName>
        <fullName evidence="3">Glycosyltransferase subfamily 4-like N-terminal domain-containing protein</fullName>
    </recommendedName>
</protein>
<reference evidence="4 5" key="1">
    <citation type="submission" date="2012-02" db="EMBL/GenBank/DDBJ databases">
        <title>Whole genome shotgun sequence of Mobilicoccus pelagius NBRC 104925.</title>
        <authorList>
            <person name="Yoshida Y."/>
            <person name="Hosoyama A."/>
            <person name="Tsuchikane K."/>
            <person name="Katsumata H."/>
            <person name="Yamazaki S."/>
            <person name="Fujita N."/>
        </authorList>
    </citation>
    <scope>NUCLEOTIDE SEQUENCE [LARGE SCALE GENOMIC DNA]</scope>
    <source>
        <strain evidence="4 5">NBRC 104925</strain>
    </source>
</reference>
<dbReference type="EMBL" id="BAFE01000003">
    <property type="protein sequence ID" value="GAB47078.1"/>
    <property type="molecule type" value="Genomic_DNA"/>
</dbReference>
<comment type="caution">
    <text evidence="4">The sequence shown here is derived from an EMBL/GenBank/DDBJ whole genome shotgun (WGS) entry which is preliminary data.</text>
</comment>
<evidence type="ECO:0000256" key="2">
    <source>
        <dbReference type="ARBA" id="ARBA00022679"/>
    </source>
</evidence>
<dbReference type="GO" id="GO:0016757">
    <property type="term" value="F:glycosyltransferase activity"/>
    <property type="evidence" value="ECO:0007669"/>
    <property type="project" value="UniProtKB-KW"/>
</dbReference>
<accession>H5UMX0</accession>
<evidence type="ECO:0000256" key="1">
    <source>
        <dbReference type="ARBA" id="ARBA00022676"/>
    </source>
</evidence>
<dbReference type="STRING" id="1089455.MOPEL_003_01020"/>
<dbReference type="CDD" id="cd03801">
    <property type="entry name" value="GT4_PimA-like"/>
    <property type="match status" value="1"/>
</dbReference>
<dbReference type="InterPro" id="IPR028098">
    <property type="entry name" value="Glyco_trans_4-like_N"/>
</dbReference>
<dbReference type="SUPFAM" id="SSF53756">
    <property type="entry name" value="UDP-Glycosyltransferase/glycogen phosphorylase"/>
    <property type="match status" value="2"/>
</dbReference>
<feature type="domain" description="Glycosyltransferase subfamily 4-like N-terminal" evidence="3">
    <location>
        <begin position="165"/>
        <end position="272"/>
    </location>
</feature>
<sequence length="856" mass="94745">MLMLVNNDIRHDTRVMKSALAVADGGAHVTVIGYGSEGYPEHVRLGDVEIYRVPLAWRYHHKAQDRRRRFENRTIIPDMTPSERRAVVRRSRLRTAEAAELGGRDREVRAKVAETGAKVRTRLGRLQQRLHGAEKDLRARALEWHDDRTEFASWRRSLPAIDDYEVAYSALVNSLEWDVIHAHDMHHMGTAARAVARRRAEGRQAWWIYDAHEYVAGLSLSPPRTPRIRAAYVDLEREYIGMAGAVITVTGALAEELQRAHHLPERPAVVYNSPVLDGDPGIREGLDVRADCGVAPDVPLLVYSGGITVARGVQTAIGALPQLPGVHLAVVCVPTTKTTRVEALRELTTALGVTDRVHFLEPVAPDDVSAYLASADVGTIPLVHYGSHEFALANKLFEYLHAGIPLLVSDCRAQAEFVTSHDVGEVHRAEDVDDFARAARRVLDRVPELRRHIADNPQMLAPYDWNRQAQSLREVYRSLVGADRLAEPAHSTDLSEVTEEPWWRDDRPAVLGIGASNLAGEGWGWGKAVERNVPGVRASVLGIDMGGPLTFPADEVVPFSVFRANPRWAAGFAERIEAEWTHALIEAGRPLVGRRYGRTFVKHADALRALGIRVGLLLHGHDVRSPEDTTRRTRFSPFTDPLEESTYQLGSRRAFLLQKAEGFLEAGHGPVFVSSPDLALDVPGAIWLPVAVDTNIWEAEPTSFDREVPVVLHVPTDTRLAGSEVADAVGRRLEAEGLIEYRRLENVLPTAMPGLVAEADVVLDQFRIGTYGLRAVEAMASGRIVLGHVVDEVRAQAPGCAIVEADPETLEDVLRGLLTDREAGRRAARAGVEFVREHHDGRLAAELLDEHLHLRR</sequence>
<dbReference type="Pfam" id="PF13439">
    <property type="entry name" value="Glyco_transf_4"/>
    <property type="match status" value="1"/>
</dbReference>
<evidence type="ECO:0000259" key="3">
    <source>
        <dbReference type="Pfam" id="PF13439"/>
    </source>
</evidence>
<dbReference type="PANTHER" id="PTHR12526">
    <property type="entry name" value="GLYCOSYLTRANSFERASE"/>
    <property type="match status" value="1"/>
</dbReference>